<dbReference type="Gene3D" id="3.40.50.300">
    <property type="entry name" value="P-loop containing nucleotide triphosphate hydrolases"/>
    <property type="match status" value="1"/>
</dbReference>
<dbReference type="InterPro" id="IPR017871">
    <property type="entry name" value="ABC_transporter-like_CS"/>
</dbReference>
<name>A0AAW8TAM2_9ENTE</name>
<comment type="caution">
    <text evidence="6">The sequence shown here is derived from an EMBL/GenBank/DDBJ whole genome shotgun (WGS) entry which is preliminary data.</text>
</comment>
<dbReference type="RefSeq" id="WP_311816778.1">
    <property type="nucleotide sequence ID" value="NZ_JARPXG010000014.1"/>
</dbReference>
<keyword evidence="2" id="KW-0813">Transport</keyword>
<dbReference type="Proteomes" id="UP001254770">
    <property type="component" value="Unassembled WGS sequence"/>
</dbReference>
<dbReference type="InterPro" id="IPR003593">
    <property type="entry name" value="AAA+_ATPase"/>
</dbReference>
<dbReference type="GO" id="GO:0005524">
    <property type="term" value="F:ATP binding"/>
    <property type="evidence" value="ECO:0007669"/>
    <property type="project" value="UniProtKB-KW"/>
</dbReference>
<evidence type="ECO:0000259" key="5">
    <source>
        <dbReference type="PROSITE" id="PS50893"/>
    </source>
</evidence>
<dbReference type="PROSITE" id="PS00211">
    <property type="entry name" value="ABC_TRANSPORTER_1"/>
    <property type="match status" value="1"/>
</dbReference>
<dbReference type="PANTHER" id="PTHR43335:SF8">
    <property type="entry name" value="ABC TRANSPORTER, ATP-BINDING PROTEIN"/>
    <property type="match status" value="1"/>
</dbReference>
<comment type="similarity">
    <text evidence="1">Belongs to the ABC transporter superfamily.</text>
</comment>
<dbReference type="PANTHER" id="PTHR43335">
    <property type="entry name" value="ABC TRANSPORTER, ATP-BINDING PROTEIN"/>
    <property type="match status" value="1"/>
</dbReference>
<dbReference type="SUPFAM" id="SSF52540">
    <property type="entry name" value="P-loop containing nucleoside triphosphate hydrolases"/>
    <property type="match status" value="1"/>
</dbReference>
<evidence type="ECO:0000256" key="1">
    <source>
        <dbReference type="ARBA" id="ARBA00005417"/>
    </source>
</evidence>
<protein>
    <submittedName>
        <fullName evidence="6">ATP-binding cassette domain-containing protein</fullName>
    </submittedName>
</protein>
<reference evidence="6" key="1">
    <citation type="submission" date="2023-03" db="EMBL/GenBank/DDBJ databases">
        <authorList>
            <person name="Shen W."/>
            <person name="Cai J."/>
        </authorList>
    </citation>
    <scope>NUCLEOTIDE SEQUENCE</scope>
    <source>
        <strain evidence="6">Y15</strain>
    </source>
</reference>
<dbReference type="InterPro" id="IPR003439">
    <property type="entry name" value="ABC_transporter-like_ATP-bd"/>
</dbReference>
<evidence type="ECO:0000313" key="6">
    <source>
        <dbReference type="EMBL" id="MDT2546338.1"/>
    </source>
</evidence>
<dbReference type="Pfam" id="PF00005">
    <property type="entry name" value="ABC_tran"/>
    <property type="match status" value="1"/>
</dbReference>
<gene>
    <name evidence="6" type="ORF">P7D69_18485</name>
</gene>
<dbReference type="InterPro" id="IPR027417">
    <property type="entry name" value="P-loop_NTPase"/>
</dbReference>
<dbReference type="GO" id="GO:0016887">
    <property type="term" value="F:ATP hydrolysis activity"/>
    <property type="evidence" value="ECO:0007669"/>
    <property type="project" value="InterPro"/>
</dbReference>
<feature type="domain" description="ABC transporter" evidence="5">
    <location>
        <begin position="6"/>
        <end position="234"/>
    </location>
</feature>
<evidence type="ECO:0000313" key="7">
    <source>
        <dbReference type="Proteomes" id="UP001254770"/>
    </source>
</evidence>
<sequence length="305" mass="34532">MNEIVLKTNKLVKEYSDRRAVNNLSMTLNRGEIYGFIGQNGAGKTTLLRLVTALIQPTSGSIELFGSSEKNELISARKRIGSMIETPAFFPKLTARENLEYYRIQRGSSEEQEIGQVLEQVNLSDTGDKPFHQFSLGMKQRLGLALAIMGEPELLILDEPINGLDPTGMIEFRDIIHGLNQEHGITILLSSHILSELTQVATHYGVIHHGQLLKEFTSKKLAKNTQGHLSMRVDNADKSRIILQSMIKKDRFEVYPKNEIRLFDYMNDLPAVLEQLSKNGIKIYSTNEVKINLEDYFIQIIEGRD</sequence>
<keyword evidence="3" id="KW-0547">Nucleotide-binding</keyword>
<accession>A0AAW8TAM2</accession>
<dbReference type="AlphaFoldDB" id="A0AAW8TAM2"/>
<dbReference type="PROSITE" id="PS50893">
    <property type="entry name" value="ABC_TRANSPORTER_2"/>
    <property type="match status" value="1"/>
</dbReference>
<evidence type="ECO:0000256" key="2">
    <source>
        <dbReference type="ARBA" id="ARBA00022448"/>
    </source>
</evidence>
<keyword evidence="4 6" id="KW-0067">ATP-binding</keyword>
<evidence type="ECO:0000256" key="3">
    <source>
        <dbReference type="ARBA" id="ARBA00022741"/>
    </source>
</evidence>
<dbReference type="SMART" id="SM00382">
    <property type="entry name" value="AAA"/>
    <property type="match status" value="1"/>
</dbReference>
<proteinExistence type="inferred from homology"/>
<evidence type="ECO:0000256" key="4">
    <source>
        <dbReference type="ARBA" id="ARBA00022840"/>
    </source>
</evidence>
<organism evidence="6 7">
    <name type="scientific">Enterococcus raffinosus</name>
    <dbReference type="NCBI Taxonomy" id="71452"/>
    <lineage>
        <taxon>Bacteria</taxon>
        <taxon>Bacillati</taxon>
        <taxon>Bacillota</taxon>
        <taxon>Bacilli</taxon>
        <taxon>Lactobacillales</taxon>
        <taxon>Enterococcaceae</taxon>
        <taxon>Enterococcus</taxon>
    </lineage>
</organism>
<dbReference type="EMBL" id="JARPXL010000028">
    <property type="protein sequence ID" value="MDT2546338.1"/>
    <property type="molecule type" value="Genomic_DNA"/>
</dbReference>